<dbReference type="InterPro" id="IPR013106">
    <property type="entry name" value="Ig_V-set"/>
</dbReference>
<dbReference type="Ensembl" id="ENSPRET00000019163.1">
    <property type="protein sequence ID" value="ENSPREP00000018959.1"/>
    <property type="gene ID" value="ENSPREG00000012830.1"/>
</dbReference>
<dbReference type="GO" id="GO:0009986">
    <property type="term" value="C:cell surface"/>
    <property type="evidence" value="ECO:0007669"/>
    <property type="project" value="TreeGrafter"/>
</dbReference>
<evidence type="ECO:0000256" key="8">
    <source>
        <dbReference type="ARBA" id="ARBA00023319"/>
    </source>
</evidence>
<name>A0A3P9PAX4_POERE</name>
<dbReference type="InterPro" id="IPR047164">
    <property type="entry name" value="OX2G-like"/>
</dbReference>
<evidence type="ECO:0000313" key="10">
    <source>
        <dbReference type="Ensembl" id="ENSPREP00000018959.1"/>
    </source>
</evidence>
<keyword evidence="2" id="KW-0812">Transmembrane</keyword>
<dbReference type="GO" id="GO:0030424">
    <property type="term" value="C:axon"/>
    <property type="evidence" value="ECO:0007669"/>
    <property type="project" value="TreeGrafter"/>
</dbReference>
<dbReference type="GO" id="GO:0150079">
    <property type="term" value="P:negative regulation of neuroinflammatory response"/>
    <property type="evidence" value="ECO:0007669"/>
    <property type="project" value="TreeGrafter"/>
</dbReference>
<evidence type="ECO:0000313" key="11">
    <source>
        <dbReference type="Proteomes" id="UP000242638"/>
    </source>
</evidence>
<dbReference type="PANTHER" id="PTHR46841:SF7">
    <property type="entry name" value="IG-LIKE DOMAIN-CONTAINING PROTEIN"/>
    <property type="match status" value="1"/>
</dbReference>
<dbReference type="InterPro" id="IPR003599">
    <property type="entry name" value="Ig_sub"/>
</dbReference>
<dbReference type="InterPro" id="IPR007110">
    <property type="entry name" value="Ig-like_dom"/>
</dbReference>
<dbReference type="Proteomes" id="UP000242638">
    <property type="component" value="Unassembled WGS sequence"/>
</dbReference>
<keyword evidence="11" id="KW-1185">Reference proteome</keyword>
<dbReference type="Pfam" id="PF07686">
    <property type="entry name" value="V-set"/>
    <property type="match status" value="1"/>
</dbReference>
<evidence type="ECO:0000259" key="9">
    <source>
        <dbReference type="PROSITE" id="PS50835"/>
    </source>
</evidence>
<dbReference type="GO" id="GO:0098632">
    <property type="term" value="F:cell-cell adhesion mediator activity"/>
    <property type="evidence" value="ECO:0007669"/>
    <property type="project" value="InterPro"/>
</dbReference>
<evidence type="ECO:0000256" key="4">
    <source>
        <dbReference type="ARBA" id="ARBA00022989"/>
    </source>
</evidence>
<evidence type="ECO:0000256" key="1">
    <source>
        <dbReference type="ARBA" id="ARBA00004167"/>
    </source>
</evidence>
<keyword evidence="4" id="KW-1133">Transmembrane helix</keyword>
<dbReference type="GO" id="GO:0043025">
    <property type="term" value="C:neuronal cell body"/>
    <property type="evidence" value="ECO:0007669"/>
    <property type="project" value="TreeGrafter"/>
</dbReference>
<dbReference type="GeneTree" id="ENSGT00530000063970"/>
<protein>
    <recommendedName>
        <fullName evidence="9">Ig-like domain-containing protein</fullName>
    </recommendedName>
</protein>
<dbReference type="GO" id="GO:0016020">
    <property type="term" value="C:membrane"/>
    <property type="evidence" value="ECO:0007669"/>
    <property type="project" value="UniProtKB-SubCell"/>
</dbReference>
<comment type="subcellular location">
    <subcellularLocation>
        <location evidence="1">Membrane</location>
        <topology evidence="1">Single-pass membrane protein</topology>
    </subcellularLocation>
</comment>
<reference evidence="10" key="3">
    <citation type="submission" date="2025-09" db="UniProtKB">
        <authorList>
            <consortium name="Ensembl"/>
        </authorList>
    </citation>
    <scope>IDENTIFICATION</scope>
    <source>
        <strain evidence="10">Guanapo</strain>
    </source>
</reference>
<dbReference type="SUPFAM" id="SSF48726">
    <property type="entry name" value="Immunoglobulin"/>
    <property type="match status" value="1"/>
</dbReference>
<accession>A0A3P9PAX4</accession>
<reference evidence="10" key="2">
    <citation type="submission" date="2025-08" db="UniProtKB">
        <authorList>
            <consortium name="Ensembl"/>
        </authorList>
    </citation>
    <scope>IDENTIFICATION</scope>
    <source>
        <strain evidence="10">Guanapo</strain>
    </source>
</reference>
<evidence type="ECO:0000256" key="6">
    <source>
        <dbReference type="ARBA" id="ARBA00023157"/>
    </source>
</evidence>
<evidence type="ECO:0000256" key="3">
    <source>
        <dbReference type="ARBA" id="ARBA00022729"/>
    </source>
</evidence>
<sequence>KWCLFVKCGFQHFKKSQFVYFSASNPLCITAMVETQHTWIAEVGENIQLSCQFVDIHGVQEVTWQKVLGSTTRNVSSYNLLAGEKVYPPFKDKVQFAYSGFKNNSITIKNVTEQDVGCYLCLFTAYPLGNVTAETYVNGDVCSLHRSLVTCSATGLPAPTVTLTVYQKTLSFSYYSTRSKINANGTVTVTTTALLSAPSSTLVGCSVEVDFTDPRELIKNHGSQIKLVWIPAHIVVVGN</sequence>
<dbReference type="InterPro" id="IPR036179">
    <property type="entry name" value="Ig-like_dom_sf"/>
</dbReference>
<dbReference type="Gene3D" id="2.60.40.10">
    <property type="entry name" value="Immunoglobulins"/>
    <property type="match status" value="2"/>
</dbReference>
<keyword evidence="6" id="KW-1015">Disulfide bond</keyword>
<proteinExistence type="predicted"/>
<evidence type="ECO:0000256" key="7">
    <source>
        <dbReference type="ARBA" id="ARBA00023180"/>
    </source>
</evidence>
<keyword evidence="5" id="KW-0472">Membrane</keyword>
<keyword evidence="8" id="KW-0393">Immunoglobulin domain</keyword>
<dbReference type="SMART" id="SM00409">
    <property type="entry name" value="IG"/>
    <property type="match status" value="1"/>
</dbReference>
<feature type="domain" description="Ig-like" evidence="9">
    <location>
        <begin position="26"/>
        <end position="138"/>
    </location>
</feature>
<keyword evidence="3" id="KW-0732">Signal</keyword>
<dbReference type="PANTHER" id="PTHR46841">
    <property type="entry name" value="OX-2 MEMBRANE GLYCOPROTEIN"/>
    <property type="match status" value="1"/>
</dbReference>
<reference evidence="11" key="1">
    <citation type="submission" date="2013-11" db="EMBL/GenBank/DDBJ databases">
        <title>The genomic landscape of the Guanapo guppy.</title>
        <authorList>
            <person name="Kuenstner A."/>
            <person name="Dreyer C."/>
        </authorList>
    </citation>
    <scope>NUCLEOTIDE SEQUENCE</scope>
    <source>
        <strain evidence="11">Guanapo</strain>
    </source>
</reference>
<organism evidence="10 11">
    <name type="scientific">Poecilia reticulata</name>
    <name type="common">Guppy</name>
    <name type="synonym">Acanthophacelus reticulatus</name>
    <dbReference type="NCBI Taxonomy" id="8081"/>
    <lineage>
        <taxon>Eukaryota</taxon>
        <taxon>Metazoa</taxon>
        <taxon>Chordata</taxon>
        <taxon>Craniata</taxon>
        <taxon>Vertebrata</taxon>
        <taxon>Euteleostomi</taxon>
        <taxon>Actinopterygii</taxon>
        <taxon>Neopterygii</taxon>
        <taxon>Teleostei</taxon>
        <taxon>Neoteleostei</taxon>
        <taxon>Acanthomorphata</taxon>
        <taxon>Ovalentaria</taxon>
        <taxon>Atherinomorphae</taxon>
        <taxon>Cyprinodontiformes</taxon>
        <taxon>Poeciliidae</taxon>
        <taxon>Poeciliinae</taxon>
        <taxon>Poecilia</taxon>
    </lineage>
</organism>
<dbReference type="OMA" id="QEVTWQK"/>
<dbReference type="AlphaFoldDB" id="A0A3P9PAX4"/>
<dbReference type="STRING" id="8081.ENSPREP00000018959"/>
<dbReference type="GO" id="GO:0034113">
    <property type="term" value="P:heterotypic cell-cell adhesion"/>
    <property type="evidence" value="ECO:0007669"/>
    <property type="project" value="TreeGrafter"/>
</dbReference>
<dbReference type="PROSITE" id="PS50835">
    <property type="entry name" value="IG_LIKE"/>
    <property type="match status" value="1"/>
</dbReference>
<evidence type="ECO:0000256" key="2">
    <source>
        <dbReference type="ARBA" id="ARBA00022692"/>
    </source>
</evidence>
<evidence type="ECO:0000256" key="5">
    <source>
        <dbReference type="ARBA" id="ARBA00023136"/>
    </source>
</evidence>
<dbReference type="InterPro" id="IPR013783">
    <property type="entry name" value="Ig-like_fold"/>
</dbReference>
<keyword evidence="7" id="KW-0325">Glycoprotein</keyword>